<dbReference type="InterPro" id="IPR036770">
    <property type="entry name" value="Ankyrin_rpt-contain_sf"/>
</dbReference>
<keyword evidence="1" id="KW-0677">Repeat</keyword>
<evidence type="ECO:0000256" key="1">
    <source>
        <dbReference type="ARBA" id="ARBA00022737"/>
    </source>
</evidence>
<gene>
    <name evidence="5" type="ORF">TKK_014923</name>
</gene>
<dbReference type="PANTHER" id="PTHR24171:SF9">
    <property type="entry name" value="ANKYRIN REPEAT DOMAIN-CONTAINING PROTEIN 39"/>
    <property type="match status" value="1"/>
</dbReference>
<evidence type="ECO:0000256" key="3">
    <source>
        <dbReference type="PROSITE-ProRule" id="PRU00023"/>
    </source>
</evidence>
<dbReference type="InterPro" id="IPR002110">
    <property type="entry name" value="Ankyrin_rpt"/>
</dbReference>
<organism evidence="5 6">
    <name type="scientific">Trichogramma kaykai</name>
    <dbReference type="NCBI Taxonomy" id="54128"/>
    <lineage>
        <taxon>Eukaryota</taxon>
        <taxon>Metazoa</taxon>
        <taxon>Ecdysozoa</taxon>
        <taxon>Arthropoda</taxon>
        <taxon>Hexapoda</taxon>
        <taxon>Insecta</taxon>
        <taxon>Pterygota</taxon>
        <taxon>Neoptera</taxon>
        <taxon>Endopterygota</taxon>
        <taxon>Hymenoptera</taxon>
        <taxon>Apocrita</taxon>
        <taxon>Proctotrupomorpha</taxon>
        <taxon>Chalcidoidea</taxon>
        <taxon>Trichogrammatidae</taxon>
        <taxon>Trichogramma</taxon>
    </lineage>
</organism>
<proteinExistence type="predicted"/>
<dbReference type="Gene3D" id="1.25.40.20">
    <property type="entry name" value="Ankyrin repeat-containing domain"/>
    <property type="match status" value="5"/>
</dbReference>
<dbReference type="PRINTS" id="PR01415">
    <property type="entry name" value="ANKYRIN"/>
</dbReference>
<evidence type="ECO:0000313" key="5">
    <source>
        <dbReference type="EMBL" id="KAL3390107.1"/>
    </source>
</evidence>
<dbReference type="Pfam" id="PF13857">
    <property type="entry name" value="Ank_5"/>
    <property type="match status" value="2"/>
</dbReference>
<evidence type="ECO:0000256" key="2">
    <source>
        <dbReference type="ARBA" id="ARBA00023043"/>
    </source>
</evidence>
<feature type="repeat" description="ANK" evidence="3">
    <location>
        <begin position="457"/>
        <end position="489"/>
    </location>
</feature>
<comment type="caution">
    <text evidence="5">The sequence shown here is derived from an EMBL/GenBank/DDBJ whole genome shotgun (WGS) entry which is preliminary data.</text>
</comment>
<feature type="repeat" description="ANK" evidence="3">
    <location>
        <begin position="337"/>
        <end position="369"/>
    </location>
</feature>
<feature type="region of interest" description="Disordered" evidence="4">
    <location>
        <begin position="389"/>
        <end position="429"/>
    </location>
</feature>
<feature type="repeat" description="ANK" evidence="3">
    <location>
        <begin position="263"/>
        <end position="295"/>
    </location>
</feature>
<keyword evidence="2 3" id="KW-0040">ANK repeat</keyword>
<dbReference type="Pfam" id="PF12796">
    <property type="entry name" value="Ank_2"/>
    <property type="match status" value="1"/>
</dbReference>
<reference evidence="5 6" key="1">
    <citation type="journal article" date="2024" name="bioRxiv">
        <title>A reference genome for Trichogramma kaykai: A tiny desert-dwelling parasitoid wasp with competing sex-ratio distorters.</title>
        <authorList>
            <person name="Culotta J."/>
            <person name="Lindsey A.R."/>
        </authorList>
    </citation>
    <scope>NUCLEOTIDE SEQUENCE [LARGE SCALE GENOMIC DNA]</scope>
    <source>
        <strain evidence="5 6">KSX58</strain>
    </source>
</reference>
<dbReference type="AlphaFoldDB" id="A0ABD2WAX6"/>
<keyword evidence="6" id="KW-1185">Reference proteome</keyword>
<dbReference type="EMBL" id="JBJJXI010000121">
    <property type="protein sequence ID" value="KAL3390107.1"/>
    <property type="molecule type" value="Genomic_DNA"/>
</dbReference>
<evidence type="ECO:0000313" key="6">
    <source>
        <dbReference type="Proteomes" id="UP001627154"/>
    </source>
</evidence>
<sequence length="752" mass="86622">MSLSDNESGESFDVKSRGEINEIQEKIDCIISIHEEVNWEIREERIECLCKLYPVIKNWKNRFPDLRAIFHAEEIEYLLSDSVHLIHQNEEENERDEFIEFVVRTGYKDEPAVDEDGKPILNRNTALLLAAGHGYKYIIGELFKIYNRFDVNYTDEFGRSHLQVACQYGFDDIVAKFLEFGQNPNCLVDESDYPPLHYALTSGHKKVIELLLRNGVDPNLTYQYGSKPLHTICQECEYDVMELFFQVSDEMQLQVQIDALDNRGRTPLHWALFCGHKKKAALLLRRGADVNLADAYGLTPLHMIRENFLNHHKLMKMLFEISDENRQLVQVNAQDKMGNTPLHLALKHENLMMVRLLLRRGANPNLANNHGETPLHYISKCFGYYDENDIGNADDNDNEDNDDDDDDNDDEDGDDSDDYDSDGDSDDDGHSVNFMEMLFQLSDGKYHPVQVNAQDKMGNTPLHLALICSHSKVVESLLKRGADPNLTNAEGWTALHCICQRDLEDKLMEKFFKIIDEIPLTMQVDARDNQGLTPIQWAVARFFPDAVGVLLSRGADLSGFVFPALNYFDGEIETLNYVNSGLKLKLTSDALVMAERLQNGGYELVQADALEIMKFVAKLELFKKPANLDECWHDDEEFASKSKKIMMNANLSFYDLVRLRPDEAAKLLTYEDYYNFFGKDSYCALPIKHKEAFNYGLCERLPKRFFRRWVLDSFWTLIEYRLPILCCDLIIENLMNEDLYHIYLAATSHSSS</sequence>
<name>A0ABD2WAX6_9HYME</name>
<evidence type="ECO:0000256" key="4">
    <source>
        <dbReference type="SAM" id="MobiDB-lite"/>
    </source>
</evidence>
<dbReference type="SMART" id="SM00248">
    <property type="entry name" value="ANK"/>
    <property type="match status" value="10"/>
</dbReference>
<dbReference type="PROSITE" id="PS50297">
    <property type="entry name" value="ANK_REP_REGION"/>
    <property type="match status" value="4"/>
</dbReference>
<dbReference type="Proteomes" id="UP001627154">
    <property type="component" value="Unassembled WGS sequence"/>
</dbReference>
<dbReference type="SUPFAM" id="SSF48403">
    <property type="entry name" value="Ankyrin repeat"/>
    <property type="match status" value="2"/>
</dbReference>
<protein>
    <submittedName>
        <fullName evidence="5">Uncharacterized protein</fullName>
    </submittedName>
</protein>
<accession>A0ABD2WAX6</accession>
<dbReference type="PANTHER" id="PTHR24171">
    <property type="entry name" value="ANKYRIN REPEAT DOMAIN-CONTAINING PROTEIN 39-RELATED"/>
    <property type="match status" value="1"/>
</dbReference>
<feature type="repeat" description="ANK" evidence="3">
    <location>
        <begin position="191"/>
        <end position="223"/>
    </location>
</feature>
<feature type="compositionally biased region" description="Acidic residues" evidence="4">
    <location>
        <begin position="389"/>
        <end position="427"/>
    </location>
</feature>
<dbReference type="PROSITE" id="PS50088">
    <property type="entry name" value="ANK_REPEAT"/>
    <property type="match status" value="4"/>
</dbReference>